<protein>
    <recommendedName>
        <fullName evidence="2">Glycosyltransferase</fullName>
    </recommendedName>
</protein>
<proteinExistence type="predicted"/>
<dbReference type="AlphaFoldDB" id="A0A6C0JUS1"/>
<dbReference type="EMBL" id="MN740684">
    <property type="protein sequence ID" value="QHU07454.1"/>
    <property type="molecule type" value="Genomic_DNA"/>
</dbReference>
<sequence>MSSDIGFIILRNVDTIDRNKYWIKCYNCIRKFYPENKILIIDDNSKLKLIRKKKLYNTFIIKSKYPKRGELLPYFYYLKNKLFDKAIILHDSVFINKKLNLKFKKYKFLWEFEHTWDQIKDETKMIKKFNNKKLYNFYKNKKLWKGCFGCMCMIEYDYLKFINSKYKISKLLNLVLTRYNRGSFERVIACLLQMHYKRKTLFGNIHKYCPWGLKFKDIKKYSNLPVTKVWKDSLYSNY</sequence>
<organism evidence="1">
    <name type="scientific">viral metagenome</name>
    <dbReference type="NCBI Taxonomy" id="1070528"/>
    <lineage>
        <taxon>unclassified sequences</taxon>
        <taxon>metagenomes</taxon>
        <taxon>organismal metagenomes</taxon>
    </lineage>
</organism>
<evidence type="ECO:0000313" key="1">
    <source>
        <dbReference type="EMBL" id="QHU07454.1"/>
    </source>
</evidence>
<evidence type="ECO:0008006" key="2">
    <source>
        <dbReference type="Google" id="ProtNLM"/>
    </source>
</evidence>
<accession>A0A6C0JUS1</accession>
<reference evidence="1" key="1">
    <citation type="journal article" date="2020" name="Nature">
        <title>Giant virus diversity and host interactions through global metagenomics.</title>
        <authorList>
            <person name="Schulz F."/>
            <person name="Roux S."/>
            <person name="Paez-Espino D."/>
            <person name="Jungbluth S."/>
            <person name="Walsh D.A."/>
            <person name="Denef V.J."/>
            <person name="McMahon K.D."/>
            <person name="Konstantinidis K.T."/>
            <person name="Eloe-Fadrosh E.A."/>
            <person name="Kyrpides N.C."/>
            <person name="Woyke T."/>
        </authorList>
    </citation>
    <scope>NUCLEOTIDE SEQUENCE</scope>
    <source>
        <strain evidence="1">GVMAG-S-1040241-154</strain>
    </source>
</reference>
<name>A0A6C0JUS1_9ZZZZ</name>